<dbReference type="RefSeq" id="WP_069831202.1">
    <property type="nucleotide sequence ID" value="NZ_MDJD01000054.1"/>
</dbReference>
<evidence type="ECO:0000313" key="3">
    <source>
        <dbReference type="Proteomes" id="UP000095713"/>
    </source>
</evidence>
<sequence length="90" mass="10870">MYQVLDKDMIELEIVTYLTETKRGFKPKTLLCKIVNAILYKLKTGVQWCYLPIETLFSNEKLHYKTIFGHYRKWNQQEIWKILLDTALKK</sequence>
<evidence type="ECO:0000259" key="1">
    <source>
        <dbReference type="Pfam" id="PF13340"/>
    </source>
</evidence>
<dbReference type="OrthoDB" id="1270539at2"/>
<proteinExistence type="predicted"/>
<name>A0A1E5SHC9_9FLAO</name>
<accession>A0A1E5SHC9</accession>
<dbReference type="Proteomes" id="UP000095713">
    <property type="component" value="Unassembled WGS sequence"/>
</dbReference>
<keyword evidence="3" id="KW-1185">Reference proteome</keyword>
<organism evidence="2 3">
    <name type="scientific">Flavivirga aquatica</name>
    <dbReference type="NCBI Taxonomy" id="1849968"/>
    <lineage>
        <taxon>Bacteria</taxon>
        <taxon>Pseudomonadati</taxon>
        <taxon>Bacteroidota</taxon>
        <taxon>Flavobacteriia</taxon>
        <taxon>Flavobacteriales</taxon>
        <taxon>Flavobacteriaceae</taxon>
        <taxon>Flavivirga</taxon>
    </lineage>
</organism>
<gene>
    <name evidence="2" type="ORF">A8C32_04690</name>
</gene>
<protein>
    <recommendedName>
        <fullName evidence="1">Insertion element IS402-like domain-containing protein</fullName>
    </recommendedName>
</protein>
<dbReference type="EMBL" id="MDJD01000054">
    <property type="protein sequence ID" value="OEJ98514.1"/>
    <property type="molecule type" value="Genomic_DNA"/>
</dbReference>
<evidence type="ECO:0000313" key="2">
    <source>
        <dbReference type="EMBL" id="OEJ98514.1"/>
    </source>
</evidence>
<reference evidence="2 3" key="1">
    <citation type="submission" date="2016-05" db="EMBL/GenBank/DDBJ databases">
        <title>Draft Genome Sequence of Algibacter sp. Strain SK-16 Isolated from the Surface Water of Aburatsubo Inlet.</title>
        <authorList>
            <person name="Wong S.-K."/>
            <person name="Yoshizawa S."/>
            <person name="Nakajima Y."/>
            <person name="Ogura Y."/>
            <person name="Tetsuya H."/>
            <person name="Hamasaki K."/>
        </authorList>
    </citation>
    <scope>NUCLEOTIDE SEQUENCE [LARGE SCALE GENOMIC DNA]</scope>
    <source>
        <strain evidence="2 3">SK-16</strain>
    </source>
</reference>
<dbReference type="Pfam" id="PF13340">
    <property type="entry name" value="DUF4096"/>
    <property type="match status" value="1"/>
</dbReference>
<comment type="caution">
    <text evidence="2">The sequence shown here is derived from an EMBL/GenBank/DDBJ whole genome shotgun (WGS) entry which is preliminary data.</text>
</comment>
<dbReference type="InterPro" id="IPR025161">
    <property type="entry name" value="IS402-like_dom"/>
</dbReference>
<dbReference type="AlphaFoldDB" id="A0A1E5SHC9"/>
<feature type="domain" description="Insertion element IS402-like" evidence="1">
    <location>
        <begin position="17"/>
        <end position="82"/>
    </location>
</feature>